<keyword evidence="2" id="KW-0808">Transferase</keyword>
<protein>
    <submittedName>
        <fullName evidence="4">Glycosyltransferase family 4 protein</fullName>
    </submittedName>
</protein>
<evidence type="ECO:0000313" key="5">
    <source>
        <dbReference type="Proteomes" id="UP000437380"/>
    </source>
</evidence>
<accession>A0A6I1BK79</accession>
<evidence type="ECO:0000313" key="7">
    <source>
        <dbReference type="Proteomes" id="UP000470952"/>
    </source>
</evidence>
<organism evidence="4 5">
    <name type="scientific">Phocaeicola vulgatus</name>
    <name type="common">Bacteroides vulgatus</name>
    <dbReference type="NCBI Taxonomy" id="821"/>
    <lineage>
        <taxon>Bacteria</taxon>
        <taxon>Pseudomonadati</taxon>
        <taxon>Bacteroidota</taxon>
        <taxon>Bacteroidia</taxon>
        <taxon>Bacteroidales</taxon>
        <taxon>Bacteroidaceae</taxon>
        <taxon>Phocaeicola</taxon>
    </lineage>
</organism>
<dbReference type="SUPFAM" id="SSF53756">
    <property type="entry name" value="UDP-Glycosyltransferase/glycogen phosphorylase"/>
    <property type="match status" value="1"/>
</dbReference>
<dbReference type="AlphaFoldDB" id="A0A6I1BK79"/>
<dbReference type="EMBL" id="WCZV01000018">
    <property type="protein sequence ID" value="KAB6698607.1"/>
    <property type="molecule type" value="Genomic_DNA"/>
</dbReference>
<dbReference type="PANTHER" id="PTHR12526:SF628">
    <property type="entry name" value="MANNOSYLGLUCOSYLGLYCERATE SYNTHASE"/>
    <property type="match status" value="1"/>
</dbReference>
<reference evidence="5 6" key="1">
    <citation type="journal article" date="2019" name="Nat. Med.">
        <title>A library of human gut bacterial isolates paired with longitudinal multiomics data enables mechanistic microbiome research.</title>
        <authorList>
            <person name="Poyet M."/>
            <person name="Groussin M."/>
            <person name="Gibbons S.M."/>
            <person name="Avila-Pacheco J."/>
            <person name="Jiang X."/>
            <person name="Kearney S.M."/>
            <person name="Perrotta A.R."/>
            <person name="Berdy B."/>
            <person name="Zhao S."/>
            <person name="Lieberman T.D."/>
            <person name="Swanson P.K."/>
            <person name="Smith M."/>
            <person name="Roesemann S."/>
            <person name="Alexander J.E."/>
            <person name="Rich S.A."/>
            <person name="Livny J."/>
            <person name="Vlamakis H."/>
            <person name="Clish C."/>
            <person name="Bullock K."/>
            <person name="Deik A."/>
            <person name="Scott J."/>
            <person name="Pierce K.A."/>
            <person name="Xavier R.J."/>
            <person name="Alm E.J."/>
        </authorList>
    </citation>
    <scope>NUCLEOTIDE SEQUENCE [LARGE SCALE GENOMIC DNA]</scope>
    <source>
        <strain evidence="4 5">BIOML-A82</strain>
        <strain evidence="3 6">BIOML-A85</strain>
        <strain evidence="2 7">BIOML-A93</strain>
    </source>
</reference>
<dbReference type="Proteomes" id="UP000470777">
    <property type="component" value="Unassembled WGS sequence"/>
</dbReference>
<dbReference type="Gene3D" id="3.40.50.2000">
    <property type="entry name" value="Glycogen Phosphorylase B"/>
    <property type="match status" value="2"/>
</dbReference>
<gene>
    <name evidence="4" type="ORF">GAY17_13810</name>
    <name evidence="2" type="ORF">GAZ76_15050</name>
    <name evidence="3" type="ORF">GAZ92_12745</name>
</gene>
<dbReference type="EMBL" id="WCZY01000017">
    <property type="protein sequence ID" value="KAB6691823.1"/>
    <property type="molecule type" value="Genomic_DNA"/>
</dbReference>
<name>A0A6I1BK79_PHOVU</name>
<dbReference type="Proteomes" id="UP000470952">
    <property type="component" value="Unassembled WGS sequence"/>
</dbReference>
<evidence type="ECO:0000313" key="3">
    <source>
        <dbReference type="EMBL" id="KAB6691823.1"/>
    </source>
</evidence>
<comment type="caution">
    <text evidence="4">The sequence shown here is derived from an EMBL/GenBank/DDBJ whole genome shotgun (WGS) entry which is preliminary data.</text>
</comment>
<evidence type="ECO:0000313" key="2">
    <source>
        <dbReference type="EMBL" id="KAB6658109.1"/>
    </source>
</evidence>
<dbReference type="Pfam" id="PF00534">
    <property type="entry name" value="Glycos_transf_1"/>
    <property type="match status" value="1"/>
</dbReference>
<proteinExistence type="predicted"/>
<dbReference type="GO" id="GO:0016757">
    <property type="term" value="F:glycosyltransferase activity"/>
    <property type="evidence" value="ECO:0007669"/>
    <property type="project" value="InterPro"/>
</dbReference>
<dbReference type="PANTHER" id="PTHR12526">
    <property type="entry name" value="GLYCOSYLTRANSFERASE"/>
    <property type="match status" value="1"/>
</dbReference>
<evidence type="ECO:0000259" key="1">
    <source>
        <dbReference type="Pfam" id="PF00534"/>
    </source>
</evidence>
<dbReference type="InterPro" id="IPR001296">
    <property type="entry name" value="Glyco_trans_1"/>
</dbReference>
<sequence>MKRCYHRIVIYVTSLDPSHGGMEKVTHILSRELVHRGYEMYAIYTNNLPADKRLYSHYKSIWQGDSTRKADIQGFIRFIKCNQIDIFLNQIFTSYSSVALQKAIKEETSTVLVNVFHTTPLLLDSLKVFHRSFPFIPQILNRILFSIHKIVNLRPRYRRGNRLSYELCDAFVMLSSHYFSEFSIDNKINDTSKLYAIANPCEVFSYNQVQKEKIFLVVARLNNSQKRIDRTLRFWKRFHETGDGWKLSIVGTGPDKEMLCKMADNLDLRDYSFEGHSDFPEYHYNRAMIFMMTSDVEGFGMTLIEAMSAGCVPVAMDCYSALSDIVIDGYNGMIVPKDDITDMITATGHIIANFDEMSANARESVKRFDVVSVVDKWEELFGKL</sequence>
<evidence type="ECO:0000313" key="6">
    <source>
        <dbReference type="Proteomes" id="UP000470777"/>
    </source>
</evidence>
<dbReference type="Proteomes" id="UP000437380">
    <property type="component" value="Unassembled WGS sequence"/>
</dbReference>
<feature type="domain" description="Glycosyl transferase family 1" evidence="1">
    <location>
        <begin position="206"/>
        <end position="353"/>
    </location>
</feature>
<dbReference type="EMBL" id="WDAG01000019">
    <property type="protein sequence ID" value="KAB6658109.1"/>
    <property type="molecule type" value="Genomic_DNA"/>
</dbReference>
<evidence type="ECO:0000313" key="4">
    <source>
        <dbReference type="EMBL" id="KAB6698607.1"/>
    </source>
</evidence>